<comment type="similarity">
    <text evidence="2">Belongs to the diacylglycerol/lipid kinase family.</text>
</comment>
<dbReference type="GO" id="GO:0008654">
    <property type="term" value="P:phospholipid biosynthetic process"/>
    <property type="evidence" value="ECO:0007669"/>
    <property type="project" value="UniProtKB-KW"/>
</dbReference>
<evidence type="ECO:0000256" key="3">
    <source>
        <dbReference type="ARBA" id="ARBA00022516"/>
    </source>
</evidence>
<accession>A0A2N9JGN5</accession>
<gene>
    <name evidence="14" type="ORF">MPLG2_1724</name>
</gene>
<dbReference type="KEGG" id="mgg:MPLG2_1724"/>
<dbReference type="PANTHER" id="PTHR12358:SF106">
    <property type="entry name" value="LIPID KINASE YEGS"/>
    <property type="match status" value="1"/>
</dbReference>
<dbReference type="InterPro" id="IPR017438">
    <property type="entry name" value="ATP-NAD_kinase_N"/>
</dbReference>
<evidence type="ECO:0000256" key="7">
    <source>
        <dbReference type="ARBA" id="ARBA00022777"/>
    </source>
</evidence>
<keyword evidence="9" id="KW-0460">Magnesium</keyword>
<comment type="cofactor">
    <cofactor evidence="1">
        <name>Mg(2+)</name>
        <dbReference type="ChEBI" id="CHEBI:18420"/>
    </cofactor>
</comment>
<dbReference type="SUPFAM" id="SSF111331">
    <property type="entry name" value="NAD kinase/diacylglycerol kinase-like"/>
    <property type="match status" value="1"/>
</dbReference>
<keyword evidence="4" id="KW-0808">Transferase</keyword>
<evidence type="ECO:0000256" key="1">
    <source>
        <dbReference type="ARBA" id="ARBA00001946"/>
    </source>
</evidence>
<evidence type="ECO:0000256" key="5">
    <source>
        <dbReference type="ARBA" id="ARBA00022723"/>
    </source>
</evidence>
<keyword evidence="6" id="KW-0547">Nucleotide-binding</keyword>
<dbReference type="InterPro" id="IPR016064">
    <property type="entry name" value="NAD/diacylglycerol_kinase_sf"/>
</dbReference>
<evidence type="ECO:0000256" key="9">
    <source>
        <dbReference type="ARBA" id="ARBA00022842"/>
    </source>
</evidence>
<dbReference type="PANTHER" id="PTHR12358">
    <property type="entry name" value="SPHINGOSINE KINASE"/>
    <property type="match status" value="1"/>
</dbReference>
<dbReference type="Pfam" id="PF00781">
    <property type="entry name" value="DAGK_cat"/>
    <property type="match status" value="1"/>
</dbReference>
<keyword evidence="8" id="KW-0067">ATP-binding</keyword>
<protein>
    <submittedName>
        <fullName evidence="14">Lipid kinase</fullName>
    </submittedName>
</protein>
<evidence type="ECO:0000313" key="14">
    <source>
        <dbReference type="EMBL" id="SPD86760.1"/>
    </source>
</evidence>
<evidence type="ECO:0000313" key="15">
    <source>
        <dbReference type="Proteomes" id="UP000238164"/>
    </source>
</evidence>
<name>A0A2N9JGN5_9ACTN</name>
<evidence type="ECO:0000256" key="12">
    <source>
        <dbReference type="ARBA" id="ARBA00023264"/>
    </source>
</evidence>
<dbReference type="Gene3D" id="2.60.200.40">
    <property type="match status" value="1"/>
</dbReference>
<dbReference type="AlphaFoldDB" id="A0A2N9JGN5"/>
<evidence type="ECO:0000256" key="11">
    <source>
        <dbReference type="ARBA" id="ARBA00023209"/>
    </source>
</evidence>
<evidence type="ECO:0000259" key="13">
    <source>
        <dbReference type="PROSITE" id="PS50146"/>
    </source>
</evidence>
<dbReference type="RefSeq" id="WP_105185646.1">
    <property type="nucleotide sequence ID" value="NZ_BAAAGO010000022.1"/>
</dbReference>
<dbReference type="InterPro" id="IPR001206">
    <property type="entry name" value="Diacylglycerol_kinase_cat_dom"/>
</dbReference>
<dbReference type="NCBIfam" id="TIGR00147">
    <property type="entry name" value="YegS/Rv2252/BmrU family lipid kinase"/>
    <property type="match status" value="1"/>
</dbReference>
<evidence type="ECO:0000256" key="10">
    <source>
        <dbReference type="ARBA" id="ARBA00023098"/>
    </source>
</evidence>
<organism evidence="14 15">
    <name type="scientific">Micropruina glycogenica</name>
    <dbReference type="NCBI Taxonomy" id="75385"/>
    <lineage>
        <taxon>Bacteria</taxon>
        <taxon>Bacillati</taxon>
        <taxon>Actinomycetota</taxon>
        <taxon>Actinomycetes</taxon>
        <taxon>Propionibacteriales</taxon>
        <taxon>Nocardioidaceae</taxon>
        <taxon>Micropruina</taxon>
    </lineage>
</organism>
<keyword evidence="15" id="KW-1185">Reference proteome</keyword>
<evidence type="ECO:0000256" key="8">
    <source>
        <dbReference type="ARBA" id="ARBA00022840"/>
    </source>
</evidence>
<keyword evidence="5" id="KW-0479">Metal-binding</keyword>
<dbReference type="SMART" id="SM00046">
    <property type="entry name" value="DAGKc"/>
    <property type="match status" value="1"/>
</dbReference>
<dbReference type="InterPro" id="IPR005218">
    <property type="entry name" value="Diacylglycerol/lipid_kinase"/>
</dbReference>
<keyword evidence="12" id="KW-1208">Phospholipid metabolism</keyword>
<dbReference type="GO" id="GO:0005886">
    <property type="term" value="C:plasma membrane"/>
    <property type="evidence" value="ECO:0007669"/>
    <property type="project" value="TreeGrafter"/>
</dbReference>
<dbReference type="InterPro" id="IPR045540">
    <property type="entry name" value="YegS/DAGK_C"/>
</dbReference>
<dbReference type="InterPro" id="IPR050187">
    <property type="entry name" value="Lipid_Phosphate_FormReg"/>
</dbReference>
<keyword evidence="10" id="KW-0443">Lipid metabolism</keyword>
<reference evidence="14 15" key="1">
    <citation type="submission" date="2018-02" db="EMBL/GenBank/DDBJ databases">
        <authorList>
            <person name="Cohen D.B."/>
            <person name="Kent A.D."/>
        </authorList>
    </citation>
    <scope>NUCLEOTIDE SEQUENCE [LARGE SCALE GENOMIC DNA]</scope>
    <source>
        <strain evidence="14">1</strain>
    </source>
</reference>
<keyword evidence="11" id="KW-0594">Phospholipid biosynthesis</keyword>
<sequence length="298" mass="30634">MSAVAGRCALVVNPTAGRGRAGRLVPTVSAALREALPGTELTIVESRDVEHAESACRQAVADAATVLVMGGDGMAHLGVNACAGTGVPLGVLPAGTGNDLCRGLGLPLQIRDAVKALARGLTHSVDLAHVTKPDGAERWVGCVVSSGFDSRVALRTAAMTVSIGPLAYAWSALAELRTFSPLAYRLTIDGERRGLPAMAVFVANAEFFGGGMRAGPGASVTDGLLDLTVIHPVSRAVLLRLLPSLYSGRFVRHPAVEQLRAREVIVDGDGLIGSGDGELLGDVPLTVRTVPNALTVLG</sequence>
<dbReference type="Gene3D" id="3.40.50.10330">
    <property type="entry name" value="Probable inorganic polyphosphate/atp-NAD kinase, domain 1"/>
    <property type="match status" value="1"/>
</dbReference>
<dbReference type="GO" id="GO:0005524">
    <property type="term" value="F:ATP binding"/>
    <property type="evidence" value="ECO:0007669"/>
    <property type="project" value="UniProtKB-KW"/>
</dbReference>
<dbReference type="OrthoDB" id="142078at2"/>
<evidence type="ECO:0000256" key="6">
    <source>
        <dbReference type="ARBA" id="ARBA00022741"/>
    </source>
</evidence>
<proteinExistence type="inferred from homology"/>
<keyword evidence="3" id="KW-0444">Lipid biosynthesis</keyword>
<dbReference type="GO" id="GO:0016301">
    <property type="term" value="F:kinase activity"/>
    <property type="evidence" value="ECO:0007669"/>
    <property type="project" value="UniProtKB-KW"/>
</dbReference>
<evidence type="ECO:0000256" key="2">
    <source>
        <dbReference type="ARBA" id="ARBA00005983"/>
    </source>
</evidence>
<keyword evidence="7 14" id="KW-0418">Kinase</keyword>
<dbReference type="Pfam" id="PF19279">
    <property type="entry name" value="YegS_C"/>
    <property type="match status" value="1"/>
</dbReference>
<dbReference type="Proteomes" id="UP000238164">
    <property type="component" value="Chromosome 1"/>
</dbReference>
<evidence type="ECO:0000256" key="4">
    <source>
        <dbReference type="ARBA" id="ARBA00022679"/>
    </source>
</evidence>
<dbReference type="GO" id="GO:0046872">
    <property type="term" value="F:metal ion binding"/>
    <property type="evidence" value="ECO:0007669"/>
    <property type="project" value="UniProtKB-KW"/>
</dbReference>
<dbReference type="EMBL" id="LT985188">
    <property type="protein sequence ID" value="SPD86760.1"/>
    <property type="molecule type" value="Genomic_DNA"/>
</dbReference>
<feature type="domain" description="DAGKc" evidence="13">
    <location>
        <begin position="3"/>
        <end position="134"/>
    </location>
</feature>
<dbReference type="PROSITE" id="PS50146">
    <property type="entry name" value="DAGK"/>
    <property type="match status" value="1"/>
</dbReference>